<evidence type="ECO:0000313" key="2">
    <source>
        <dbReference type="EMBL" id="OZI40429.1"/>
    </source>
</evidence>
<accession>A0A261SSR5</accession>
<dbReference type="GO" id="GO:0043565">
    <property type="term" value="F:sequence-specific DNA binding"/>
    <property type="evidence" value="ECO:0007669"/>
    <property type="project" value="InterPro"/>
</dbReference>
<dbReference type="PROSITE" id="PS01124">
    <property type="entry name" value="HTH_ARAC_FAMILY_2"/>
    <property type="match status" value="1"/>
</dbReference>
<protein>
    <recommendedName>
        <fullName evidence="1">HTH araC/xylS-type domain-containing protein</fullName>
    </recommendedName>
</protein>
<feature type="domain" description="HTH araC/xylS-type" evidence="1">
    <location>
        <begin position="236"/>
        <end position="303"/>
    </location>
</feature>
<dbReference type="GO" id="GO:0003700">
    <property type="term" value="F:DNA-binding transcription factor activity"/>
    <property type="evidence" value="ECO:0007669"/>
    <property type="project" value="InterPro"/>
</dbReference>
<name>A0A261SSR5_9BORD</name>
<dbReference type="Gene3D" id="1.10.10.60">
    <property type="entry name" value="Homeodomain-like"/>
    <property type="match status" value="1"/>
</dbReference>
<dbReference type="Proteomes" id="UP000217005">
    <property type="component" value="Unassembled WGS sequence"/>
</dbReference>
<evidence type="ECO:0000313" key="3">
    <source>
        <dbReference type="Proteomes" id="UP000217005"/>
    </source>
</evidence>
<reference evidence="2 3" key="1">
    <citation type="submission" date="2017-05" db="EMBL/GenBank/DDBJ databases">
        <title>Complete and WGS of Bordetella genogroups.</title>
        <authorList>
            <person name="Spilker T."/>
            <person name="LiPuma J."/>
        </authorList>
    </citation>
    <scope>NUCLEOTIDE SEQUENCE [LARGE SCALE GENOMIC DNA]</scope>
    <source>
        <strain evidence="2 3">AU17610</strain>
    </source>
</reference>
<dbReference type="Pfam" id="PF12833">
    <property type="entry name" value="HTH_18"/>
    <property type="match status" value="1"/>
</dbReference>
<dbReference type="EMBL" id="NEVL01000001">
    <property type="protein sequence ID" value="OZI40429.1"/>
    <property type="molecule type" value="Genomic_DNA"/>
</dbReference>
<sequence>MDLHRFDSFDEFEAAVVDVDLKVRLLGPSDGLWHIGHADVDGITVQAGVEAVANLCEASGWPTHLMFLISAGHPTPTWLNGEAFGPGRLGILAPNKEFVFRAIGPNEWVTVAIPLSSRLFSSEDDMGLVLRRWCRSTDIVPCCPAAIRALRDAAMMAVAMAPHERPLGRARIEAAIRDLIATRRPRPPLLGRPQVSPHDLTATAIRMFRAYDRGLTAREYKLMELAVRERARNDFFQRCFGLTPSRYLNLRRLHAVHAALRAPANDKSSVATLFEAEGYTYSAHSLARYRAIFGESPSDTRNTSRSARLIA</sequence>
<dbReference type="OrthoDB" id="8654095at2"/>
<evidence type="ECO:0000259" key="1">
    <source>
        <dbReference type="PROSITE" id="PS01124"/>
    </source>
</evidence>
<comment type="caution">
    <text evidence="2">The sequence shown here is derived from an EMBL/GenBank/DDBJ whole genome shotgun (WGS) entry which is preliminary data.</text>
</comment>
<dbReference type="InterPro" id="IPR018060">
    <property type="entry name" value="HTH_AraC"/>
</dbReference>
<gene>
    <name evidence="2" type="ORF">CEG14_01280</name>
</gene>
<organism evidence="2 3">
    <name type="scientific">Bordetella genomosp. 1</name>
    <dbReference type="NCBI Taxonomy" id="1395607"/>
    <lineage>
        <taxon>Bacteria</taxon>
        <taxon>Pseudomonadati</taxon>
        <taxon>Pseudomonadota</taxon>
        <taxon>Betaproteobacteria</taxon>
        <taxon>Burkholderiales</taxon>
        <taxon>Alcaligenaceae</taxon>
        <taxon>Bordetella</taxon>
    </lineage>
</organism>
<proteinExistence type="predicted"/>
<dbReference type="AlphaFoldDB" id="A0A261SSR5"/>
<dbReference type="RefSeq" id="WP_094824547.1">
    <property type="nucleotide sequence ID" value="NZ_NEVL01000001.1"/>
</dbReference>